<dbReference type="EMBL" id="CP031093">
    <property type="protein sequence ID" value="QCF27198.1"/>
    <property type="molecule type" value="Genomic_DNA"/>
</dbReference>
<sequence length="264" mass="28404">MLREGNGEPVVLFHGVTCSERVWSPLVPLLSPHCEVFAHTSLGHRGGKAAGPGIGISDLVDDAEAALDQLKLDRPHLVGNSLGGWIALELARRGRASSVCALSPAGCWDVAKSGQRQATDKLKGVVRLTRATRWALPLASRLGIIRKFAMRENAVNGARVSSQELISMADDLLGCTAKYDLLNTTEAMAPLTPAPCPVLLAWAEFDRIFPPEVNGPIARELIPEAEWRVLPKVGHLPMLDDPELVAKTIIDWVNAHSLTQQAAG</sequence>
<organism evidence="2 3">
    <name type="scientific">Hydrocarboniclastica marina</name>
    <dbReference type="NCBI Taxonomy" id="2259620"/>
    <lineage>
        <taxon>Bacteria</taxon>
        <taxon>Pseudomonadati</taxon>
        <taxon>Pseudomonadota</taxon>
        <taxon>Gammaproteobacteria</taxon>
        <taxon>Alteromonadales</taxon>
        <taxon>Alteromonadaceae</taxon>
        <taxon>Hydrocarboniclastica</taxon>
    </lineage>
</organism>
<reference evidence="2 3" key="1">
    <citation type="submission" date="2018-07" db="EMBL/GenBank/DDBJ databases">
        <title>Marsedoiliclastica nanhaica gen. nov. sp. nov., a novel marine hydrocarbonoclastic bacterium isolated from an in-situ enriched hydrocarbon-degrading consortium in deep-sea sediment.</title>
        <authorList>
            <person name="Dong C."/>
            <person name="Ma T."/>
            <person name="Liu R."/>
            <person name="Shao Z."/>
        </authorList>
    </citation>
    <scope>NUCLEOTIDE SEQUENCE [LARGE SCALE GENOMIC DNA]</scope>
    <source>
        <strain evidence="3">soil36-7</strain>
    </source>
</reference>
<dbReference type="SUPFAM" id="SSF53474">
    <property type="entry name" value="alpha/beta-Hydrolases"/>
    <property type="match status" value="1"/>
</dbReference>
<dbReference type="GO" id="GO:0016787">
    <property type="term" value="F:hydrolase activity"/>
    <property type="evidence" value="ECO:0007669"/>
    <property type="project" value="UniProtKB-KW"/>
</dbReference>
<name>A0A4P7XJG8_9ALTE</name>
<dbReference type="InterPro" id="IPR029058">
    <property type="entry name" value="AB_hydrolase_fold"/>
</dbReference>
<dbReference type="PANTHER" id="PTHR43798">
    <property type="entry name" value="MONOACYLGLYCEROL LIPASE"/>
    <property type="match status" value="1"/>
</dbReference>
<dbReference type="KEGG" id="hmi:soil367_15375"/>
<dbReference type="Pfam" id="PF12697">
    <property type="entry name" value="Abhydrolase_6"/>
    <property type="match status" value="1"/>
</dbReference>
<dbReference type="InterPro" id="IPR050266">
    <property type="entry name" value="AB_hydrolase_sf"/>
</dbReference>
<dbReference type="AlphaFoldDB" id="A0A4P7XJG8"/>
<dbReference type="Proteomes" id="UP000298049">
    <property type="component" value="Chromosome"/>
</dbReference>
<dbReference type="InterPro" id="IPR000073">
    <property type="entry name" value="AB_hydrolase_1"/>
</dbReference>
<evidence type="ECO:0000313" key="2">
    <source>
        <dbReference type="EMBL" id="QCF27198.1"/>
    </source>
</evidence>
<keyword evidence="3" id="KW-1185">Reference proteome</keyword>
<proteinExistence type="predicted"/>
<protein>
    <submittedName>
        <fullName evidence="2">Alpha/beta hydrolase</fullName>
    </submittedName>
</protein>
<accession>A0A4P7XJG8</accession>
<dbReference type="RefSeq" id="WP_136549908.1">
    <property type="nucleotide sequence ID" value="NZ_CP031093.1"/>
</dbReference>
<gene>
    <name evidence="2" type="ORF">soil367_15375</name>
</gene>
<evidence type="ECO:0000313" key="3">
    <source>
        <dbReference type="Proteomes" id="UP000298049"/>
    </source>
</evidence>
<dbReference type="OrthoDB" id="9780765at2"/>
<evidence type="ECO:0000259" key="1">
    <source>
        <dbReference type="Pfam" id="PF12697"/>
    </source>
</evidence>
<dbReference type="Gene3D" id="3.40.50.1820">
    <property type="entry name" value="alpha/beta hydrolase"/>
    <property type="match status" value="1"/>
</dbReference>
<keyword evidence="2" id="KW-0378">Hydrolase</keyword>
<feature type="domain" description="AB hydrolase-1" evidence="1">
    <location>
        <begin position="10"/>
        <end position="247"/>
    </location>
</feature>